<evidence type="ECO:0000256" key="1">
    <source>
        <dbReference type="SAM" id="Phobius"/>
    </source>
</evidence>
<keyword evidence="1" id="KW-0472">Membrane</keyword>
<feature type="transmembrane region" description="Helical" evidence="1">
    <location>
        <begin position="23"/>
        <end position="41"/>
    </location>
</feature>
<dbReference type="AlphaFoldDB" id="A0A4Y8L9B6"/>
<accession>A0A4Y8L9B6</accession>
<evidence type="ECO:0000313" key="2">
    <source>
        <dbReference type="EMBL" id="TFD99249.1"/>
    </source>
</evidence>
<keyword evidence="1" id="KW-1133">Transmembrane helix</keyword>
<comment type="caution">
    <text evidence="2">The sequence shown here is derived from an EMBL/GenBank/DDBJ whole genome shotgun (WGS) entry which is preliminary data.</text>
</comment>
<organism evidence="2 3">
    <name type="scientific">Jeotgalibacillus salarius</name>
    <dbReference type="NCBI Taxonomy" id="546023"/>
    <lineage>
        <taxon>Bacteria</taxon>
        <taxon>Bacillati</taxon>
        <taxon>Bacillota</taxon>
        <taxon>Bacilli</taxon>
        <taxon>Bacillales</taxon>
        <taxon>Caryophanaceae</taxon>
        <taxon>Jeotgalibacillus</taxon>
    </lineage>
</organism>
<name>A0A4Y8L9B6_9BACL</name>
<protein>
    <submittedName>
        <fullName evidence="2">Uncharacterized protein</fullName>
    </submittedName>
</protein>
<dbReference type="EMBL" id="SORX01000011">
    <property type="protein sequence ID" value="TFD99249.1"/>
    <property type="molecule type" value="Genomic_DNA"/>
</dbReference>
<dbReference type="RefSeq" id="WP_166786845.1">
    <property type="nucleotide sequence ID" value="NZ_SORX01000011.1"/>
</dbReference>
<evidence type="ECO:0000313" key="3">
    <source>
        <dbReference type="Proteomes" id="UP000297776"/>
    </source>
</evidence>
<keyword evidence="1" id="KW-0812">Transmembrane</keyword>
<gene>
    <name evidence="2" type="ORF">E2626_14820</name>
</gene>
<dbReference type="Proteomes" id="UP000297776">
    <property type="component" value="Unassembled WGS sequence"/>
</dbReference>
<reference evidence="2 3" key="1">
    <citation type="submission" date="2019-03" db="EMBL/GenBank/DDBJ databases">
        <authorList>
            <person name="Yang Y."/>
        </authorList>
    </citation>
    <scope>NUCLEOTIDE SEQUENCE [LARGE SCALE GENOMIC DNA]</scope>
    <source>
        <strain evidence="2 3">ASL-1</strain>
    </source>
</reference>
<sequence>MQNSEPAETQQSSSTYKAQTERIQISLMALCLIPFLIFSWNEPIFRFSFIALILYHISLLFIQYSFSIQDSRLIYSLYFIKWPIRTRELNHSDISQIKFRRENWAAKAALIKTHKGRSIRLYKFDGKDLYYRLEQYCSEYRVPLKKSKDYLFLEDVYEKDAD</sequence>
<keyword evidence="3" id="KW-1185">Reference proteome</keyword>
<feature type="transmembrane region" description="Helical" evidence="1">
    <location>
        <begin position="47"/>
        <end position="66"/>
    </location>
</feature>
<proteinExistence type="predicted"/>